<dbReference type="Gene3D" id="1.10.1740.10">
    <property type="match status" value="1"/>
</dbReference>
<dbReference type="EMBL" id="FRBL01000004">
    <property type="protein sequence ID" value="SHL57652.1"/>
    <property type="molecule type" value="Genomic_DNA"/>
</dbReference>
<dbReference type="GO" id="GO:0006352">
    <property type="term" value="P:DNA-templated transcription initiation"/>
    <property type="evidence" value="ECO:0007669"/>
    <property type="project" value="InterPro"/>
</dbReference>
<dbReference type="PANTHER" id="PTHR43133:SF46">
    <property type="entry name" value="RNA POLYMERASE SIGMA-70 FACTOR ECF SUBFAMILY"/>
    <property type="match status" value="1"/>
</dbReference>
<keyword evidence="4" id="KW-0804">Transcription</keyword>
<dbReference type="InterPro" id="IPR013324">
    <property type="entry name" value="RNA_pol_sigma_r3/r4-like"/>
</dbReference>
<proteinExistence type="inferred from homology"/>
<sequence>MLMPDYLPTDMLILERLADNDRSAFEELYNYYFPEVINFSMKYLENRQAAEDITIETFVKLWNKRSTIAPGSNVRGLLFTIARNACLNHLRDEARLQRRHQELALLETTPAPSGDVTTIRTEIYNRLYQEIALLPGKMPQIMQLSLKGLKNTEIAEQTGIAEKTVRNLKTEAIKQLRTKLLKQELLYLLILLAR</sequence>
<dbReference type="SUPFAM" id="SSF88946">
    <property type="entry name" value="Sigma2 domain of RNA polymerase sigma factors"/>
    <property type="match status" value="1"/>
</dbReference>
<dbReference type="NCBIfam" id="TIGR02937">
    <property type="entry name" value="sigma70-ECF"/>
    <property type="match status" value="1"/>
</dbReference>
<evidence type="ECO:0000256" key="4">
    <source>
        <dbReference type="ARBA" id="ARBA00023163"/>
    </source>
</evidence>
<dbReference type="InterPro" id="IPR000792">
    <property type="entry name" value="Tscrpt_reg_LuxR_C"/>
</dbReference>
<keyword evidence="8" id="KW-1185">Reference proteome</keyword>
<evidence type="ECO:0000256" key="3">
    <source>
        <dbReference type="ARBA" id="ARBA00023082"/>
    </source>
</evidence>
<evidence type="ECO:0000313" key="8">
    <source>
        <dbReference type="Proteomes" id="UP000184420"/>
    </source>
</evidence>
<keyword evidence="2" id="KW-0805">Transcription regulation</keyword>
<evidence type="ECO:0000259" key="6">
    <source>
        <dbReference type="Pfam" id="PF04542"/>
    </source>
</evidence>
<keyword evidence="3" id="KW-0731">Sigma factor</keyword>
<dbReference type="Pfam" id="PF00196">
    <property type="entry name" value="GerE"/>
    <property type="match status" value="1"/>
</dbReference>
<dbReference type="AlphaFoldDB" id="A0A1M7BRL0"/>
<organism evidence="7 8">
    <name type="scientific">Chitinophaga jiangningensis</name>
    <dbReference type="NCBI Taxonomy" id="1419482"/>
    <lineage>
        <taxon>Bacteria</taxon>
        <taxon>Pseudomonadati</taxon>
        <taxon>Bacteroidota</taxon>
        <taxon>Chitinophagia</taxon>
        <taxon>Chitinophagales</taxon>
        <taxon>Chitinophagaceae</taxon>
        <taxon>Chitinophaga</taxon>
    </lineage>
</organism>
<reference evidence="7 8" key="1">
    <citation type="submission" date="2016-11" db="EMBL/GenBank/DDBJ databases">
        <authorList>
            <person name="Jaros S."/>
            <person name="Januszkiewicz K."/>
            <person name="Wedrychowicz H."/>
        </authorList>
    </citation>
    <scope>NUCLEOTIDE SEQUENCE [LARGE SCALE GENOMIC DNA]</scope>
    <source>
        <strain evidence="7 8">DSM 27406</strain>
    </source>
</reference>
<dbReference type="GO" id="GO:0016987">
    <property type="term" value="F:sigma factor activity"/>
    <property type="evidence" value="ECO:0007669"/>
    <property type="project" value="UniProtKB-KW"/>
</dbReference>
<evidence type="ECO:0000259" key="5">
    <source>
        <dbReference type="Pfam" id="PF00196"/>
    </source>
</evidence>
<dbReference type="Proteomes" id="UP000184420">
    <property type="component" value="Unassembled WGS sequence"/>
</dbReference>
<dbReference type="InterPro" id="IPR036388">
    <property type="entry name" value="WH-like_DNA-bd_sf"/>
</dbReference>
<comment type="similarity">
    <text evidence="1">Belongs to the sigma-70 factor family. ECF subfamily.</text>
</comment>
<dbReference type="PANTHER" id="PTHR43133">
    <property type="entry name" value="RNA POLYMERASE ECF-TYPE SIGMA FACTO"/>
    <property type="match status" value="1"/>
</dbReference>
<evidence type="ECO:0000256" key="1">
    <source>
        <dbReference type="ARBA" id="ARBA00010641"/>
    </source>
</evidence>
<dbReference type="Gene3D" id="1.10.10.10">
    <property type="entry name" value="Winged helix-like DNA-binding domain superfamily/Winged helix DNA-binding domain"/>
    <property type="match status" value="1"/>
</dbReference>
<evidence type="ECO:0000313" key="7">
    <source>
        <dbReference type="EMBL" id="SHL57652.1"/>
    </source>
</evidence>
<accession>A0A1M7BRL0</accession>
<dbReference type="InterPro" id="IPR007627">
    <property type="entry name" value="RNA_pol_sigma70_r2"/>
</dbReference>
<dbReference type="InterPro" id="IPR013325">
    <property type="entry name" value="RNA_pol_sigma_r2"/>
</dbReference>
<dbReference type="InterPro" id="IPR039425">
    <property type="entry name" value="RNA_pol_sigma-70-like"/>
</dbReference>
<dbReference type="InterPro" id="IPR014284">
    <property type="entry name" value="RNA_pol_sigma-70_dom"/>
</dbReference>
<protein>
    <submittedName>
        <fullName evidence="7">RNA polymerase sigma-70 factor, ECF subfamily</fullName>
    </submittedName>
</protein>
<feature type="domain" description="HTH luxR-type" evidence="5">
    <location>
        <begin position="140"/>
        <end position="179"/>
    </location>
</feature>
<evidence type="ECO:0000256" key="2">
    <source>
        <dbReference type="ARBA" id="ARBA00023015"/>
    </source>
</evidence>
<name>A0A1M7BRL0_9BACT</name>
<dbReference type="STRING" id="1419482.SAMN05444266_10429"/>
<dbReference type="OrthoDB" id="1524077at2"/>
<gene>
    <name evidence="7" type="ORF">SAMN05444266_10429</name>
</gene>
<feature type="domain" description="RNA polymerase sigma-70 region 2" evidence="6">
    <location>
        <begin position="28"/>
        <end position="95"/>
    </location>
</feature>
<dbReference type="SUPFAM" id="SSF88659">
    <property type="entry name" value="Sigma3 and sigma4 domains of RNA polymerase sigma factors"/>
    <property type="match status" value="1"/>
</dbReference>
<dbReference type="Pfam" id="PF04542">
    <property type="entry name" value="Sigma70_r2"/>
    <property type="match status" value="1"/>
</dbReference>